<keyword evidence="2" id="KW-1185">Reference proteome</keyword>
<protein>
    <recommendedName>
        <fullName evidence="3">Outer membrane protein beta-barrel domain-containing protein</fullName>
    </recommendedName>
</protein>
<evidence type="ECO:0000313" key="1">
    <source>
        <dbReference type="EMBL" id="MFE3868592.1"/>
    </source>
</evidence>
<reference evidence="1 2" key="1">
    <citation type="submission" date="2024-06" db="EMBL/GenBank/DDBJ databases">
        <title>Flavobacterium spp. isolated from glacier.</title>
        <authorList>
            <person name="Han D."/>
        </authorList>
    </citation>
    <scope>NUCLEOTIDE SEQUENCE [LARGE SCALE GENOMIC DNA]</scope>
    <source>
        <strain evidence="1 2">LS2P90</strain>
    </source>
</reference>
<comment type="caution">
    <text evidence="1">The sequence shown here is derived from an EMBL/GenBank/DDBJ whole genome shotgun (WGS) entry which is preliminary data.</text>
</comment>
<accession>A0ABW6HXW4</accession>
<organism evidence="1 2">
    <name type="scientific">Flavobacterium xylosi</name>
    <dbReference type="NCBI Taxonomy" id="3230415"/>
    <lineage>
        <taxon>Bacteria</taxon>
        <taxon>Pseudomonadati</taxon>
        <taxon>Bacteroidota</taxon>
        <taxon>Flavobacteriia</taxon>
        <taxon>Flavobacteriales</taxon>
        <taxon>Flavobacteriaceae</taxon>
        <taxon>Flavobacterium</taxon>
    </lineage>
</organism>
<dbReference type="RefSeq" id="WP_379855211.1">
    <property type="nucleotide sequence ID" value="NZ_JBHZPZ010000012.1"/>
</dbReference>
<evidence type="ECO:0000313" key="2">
    <source>
        <dbReference type="Proteomes" id="UP001600109"/>
    </source>
</evidence>
<gene>
    <name evidence="1" type="ORF">ACFX5E_10975</name>
</gene>
<evidence type="ECO:0008006" key="3">
    <source>
        <dbReference type="Google" id="ProtNLM"/>
    </source>
</evidence>
<dbReference type="Proteomes" id="UP001600109">
    <property type="component" value="Unassembled WGS sequence"/>
</dbReference>
<proteinExistence type="predicted"/>
<name>A0ABW6HXW4_9FLAO</name>
<dbReference type="EMBL" id="JBHZPZ010000012">
    <property type="protein sequence ID" value="MFE3868592.1"/>
    <property type="molecule type" value="Genomic_DNA"/>
</dbReference>
<sequence>MNHTTSEQFRFGFAPKYKSAKGEFVLNSSFNKITRSYQDFDSYSNSVGSSQYDSRSVNTDGYNKYEFTQSLFLFPVPDITFTT</sequence>